<dbReference type="SMART" id="SM00387">
    <property type="entry name" value="HATPase_c"/>
    <property type="match status" value="1"/>
</dbReference>
<feature type="transmembrane region" description="Helical" evidence="13">
    <location>
        <begin position="161"/>
        <end position="184"/>
    </location>
</feature>
<feature type="region of interest" description="Disordered" evidence="12">
    <location>
        <begin position="450"/>
        <end position="482"/>
    </location>
</feature>
<dbReference type="Gene3D" id="1.10.287.130">
    <property type="match status" value="1"/>
</dbReference>
<dbReference type="Pfam" id="PF02518">
    <property type="entry name" value="HATPase_c"/>
    <property type="match status" value="1"/>
</dbReference>
<evidence type="ECO:0000256" key="7">
    <source>
        <dbReference type="ARBA" id="ARBA00022741"/>
    </source>
</evidence>
<feature type="transmembrane region" description="Helical" evidence="13">
    <location>
        <begin position="6"/>
        <end position="30"/>
    </location>
</feature>
<evidence type="ECO:0000313" key="16">
    <source>
        <dbReference type="Proteomes" id="UP000635278"/>
    </source>
</evidence>
<evidence type="ECO:0000256" key="5">
    <source>
        <dbReference type="ARBA" id="ARBA00022679"/>
    </source>
</evidence>
<dbReference type="PANTHER" id="PTHR45436:SF14">
    <property type="entry name" value="SENSOR PROTEIN QSEC"/>
    <property type="match status" value="1"/>
</dbReference>
<dbReference type="InterPro" id="IPR005467">
    <property type="entry name" value="His_kinase_dom"/>
</dbReference>
<dbReference type="RefSeq" id="WP_173582679.1">
    <property type="nucleotide sequence ID" value="NZ_WOTB01000006.1"/>
</dbReference>
<dbReference type="InterPro" id="IPR036097">
    <property type="entry name" value="HisK_dim/P_sf"/>
</dbReference>
<dbReference type="InterPro" id="IPR003661">
    <property type="entry name" value="HisK_dim/P_dom"/>
</dbReference>
<dbReference type="PANTHER" id="PTHR45436">
    <property type="entry name" value="SENSOR HISTIDINE KINASE YKOH"/>
    <property type="match status" value="1"/>
</dbReference>
<dbReference type="InterPro" id="IPR050428">
    <property type="entry name" value="TCS_sensor_his_kinase"/>
</dbReference>
<dbReference type="EMBL" id="WOTB01000006">
    <property type="protein sequence ID" value="NHN84291.1"/>
    <property type="molecule type" value="Genomic_DNA"/>
</dbReference>
<dbReference type="SUPFAM" id="SSF55874">
    <property type="entry name" value="ATPase domain of HSP90 chaperone/DNA topoisomerase II/histidine kinase"/>
    <property type="match status" value="1"/>
</dbReference>
<dbReference type="Gene3D" id="3.30.565.10">
    <property type="entry name" value="Histidine kinase-like ATPase, C-terminal domain"/>
    <property type="match status" value="1"/>
</dbReference>
<dbReference type="GO" id="GO:0016301">
    <property type="term" value="F:kinase activity"/>
    <property type="evidence" value="ECO:0007669"/>
    <property type="project" value="UniProtKB-KW"/>
</dbReference>
<dbReference type="SMART" id="SM00388">
    <property type="entry name" value="HisKA"/>
    <property type="match status" value="1"/>
</dbReference>
<sequence>MKSWSLASRIVASVLVVVVGALTVLSLLLASFTRFEVTERLDNSLQEVAERLEFVVSDIERQGSGQQGSGQPGDASGQEAAIVARLPHVDRRTLAYQIATRDGHLGLRSQNAPDHLFDVPLTAGFYDRQDFRVYVTPSQSGRHVILVGEPVFHRQEAVQRAVLISVLPTLIFLPVIWLLVNWIVRRSLRSMEQLQTEIRTRSGSNLSPVPPLDLPPELLTIHTAVNSLLERLTMALATERAFAANAAHELRNPIASLMAQAQLLRARLIETSDFESADTIVRQARRIARTTEKLLQLSRAASGVALQGQAVSLRSLIRLLSDEMNQSSRLIFTEEGTSPGPVRGDVDAVGILLRNLLENALSHSPPGSPVRIVLRRGSEILIENDCPAIDPSLLTRLREPFVRGETDSEGSGLGLAIVTGIAQQSGAKMTFHSPVPGTSRGVQVIVGFPPGPTAAGETVRTDATPAKPDYGTEKGRDQPHPA</sequence>
<evidence type="ECO:0000256" key="12">
    <source>
        <dbReference type="SAM" id="MobiDB-lite"/>
    </source>
</evidence>
<keyword evidence="8 15" id="KW-0418">Kinase</keyword>
<evidence type="ECO:0000256" key="8">
    <source>
        <dbReference type="ARBA" id="ARBA00022777"/>
    </source>
</evidence>
<dbReference type="EC" id="2.7.13.3" evidence="3"/>
<evidence type="ECO:0000256" key="2">
    <source>
        <dbReference type="ARBA" id="ARBA00004141"/>
    </source>
</evidence>
<dbReference type="SUPFAM" id="SSF47384">
    <property type="entry name" value="Homodimeric domain of signal transducing histidine kinase"/>
    <property type="match status" value="1"/>
</dbReference>
<evidence type="ECO:0000256" key="4">
    <source>
        <dbReference type="ARBA" id="ARBA00022553"/>
    </source>
</evidence>
<dbReference type="Proteomes" id="UP000635278">
    <property type="component" value="Unassembled WGS sequence"/>
</dbReference>
<feature type="compositionally biased region" description="Basic and acidic residues" evidence="12">
    <location>
        <begin position="470"/>
        <end position="482"/>
    </location>
</feature>
<evidence type="ECO:0000256" key="9">
    <source>
        <dbReference type="ARBA" id="ARBA00022840"/>
    </source>
</evidence>
<accession>A0ABX0JP69</accession>
<feature type="domain" description="Histidine kinase" evidence="14">
    <location>
        <begin position="245"/>
        <end position="452"/>
    </location>
</feature>
<gene>
    <name evidence="15" type="ORF">GOB93_06475</name>
</gene>
<comment type="caution">
    <text evidence="15">The sequence shown here is derived from an EMBL/GenBank/DDBJ whole genome shotgun (WGS) entry which is preliminary data.</text>
</comment>
<evidence type="ECO:0000259" key="14">
    <source>
        <dbReference type="PROSITE" id="PS50109"/>
    </source>
</evidence>
<evidence type="ECO:0000256" key="3">
    <source>
        <dbReference type="ARBA" id="ARBA00012438"/>
    </source>
</evidence>
<comment type="catalytic activity">
    <reaction evidence="1">
        <text>ATP + protein L-histidine = ADP + protein N-phospho-L-histidine.</text>
        <dbReference type="EC" id="2.7.13.3"/>
    </reaction>
</comment>
<dbReference type="PROSITE" id="PS50109">
    <property type="entry name" value="HIS_KIN"/>
    <property type="match status" value="1"/>
</dbReference>
<keyword evidence="16" id="KW-1185">Reference proteome</keyword>
<evidence type="ECO:0000256" key="1">
    <source>
        <dbReference type="ARBA" id="ARBA00000085"/>
    </source>
</evidence>
<dbReference type="InterPro" id="IPR003594">
    <property type="entry name" value="HATPase_dom"/>
</dbReference>
<name>A0ABX0JP69_9PROT</name>
<keyword evidence="11" id="KW-0902">Two-component regulatory system</keyword>
<evidence type="ECO:0000256" key="6">
    <source>
        <dbReference type="ARBA" id="ARBA00022692"/>
    </source>
</evidence>
<comment type="subcellular location">
    <subcellularLocation>
        <location evidence="2">Membrane</location>
        <topology evidence="2">Multi-pass membrane protein</topology>
    </subcellularLocation>
</comment>
<evidence type="ECO:0000256" key="13">
    <source>
        <dbReference type="SAM" id="Phobius"/>
    </source>
</evidence>
<keyword evidence="7" id="KW-0547">Nucleotide-binding</keyword>
<evidence type="ECO:0000313" key="15">
    <source>
        <dbReference type="EMBL" id="NHN84291.1"/>
    </source>
</evidence>
<keyword evidence="10 13" id="KW-1133">Transmembrane helix</keyword>
<dbReference type="InterPro" id="IPR036890">
    <property type="entry name" value="HATPase_C_sf"/>
</dbReference>
<organism evidence="15 16">
    <name type="scientific">Acetobacter musti</name>
    <dbReference type="NCBI Taxonomy" id="864732"/>
    <lineage>
        <taxon>Bacteria</taxon>
        <taxon>Pseudomonadati</taxon>
        <taxon>Pseudomonadota</taxon>
        <taxon>Alphaproteobacteria</taxon>
        <taxon>Acetobacterales</taxon>
        <taxon>Acetobacteraceae</taxon>
        <taxon>Acetobacter</taxon>
    </lineage>
</organism>
<dbReference type="CDD" id="cd00082">
    <property type="entry name" value="HisKA"/>
    <property type="match status" value="1"/>
</dbReference>
<keyword evidence="6 13" id="KW-0812">Transmembrane</keyword>
<keyword evidence="9" id="KW-0067">ATP-binding</keyword>
<protein>
    <recommendedName>
        <fullName evidence="3">histidine kinase</fullName>
        <ecNumber evidence="3">2.7.13.3</ecNumber>
    </recommendedName>
</protein>
<evidence type="ECO:0000256" key="10">
    <source>
        <dbReference type="ARBA" id="ARBA00022989"/>
    </source>
</evidence>
<evidence type="ECO:0000256" key="11">
    <source>
        <dbReference type="ARBA" id="ARBA00023012"/>
    </source>
</evidence>
<keyword evidence="5" id="KW-0808">Transferase</keyword>
<dbReference type="Pfam" id="PF00512">
    <property type="entry name" value="HisKA"/>
    <property type="match status" value="1"/>
</dbReference>
<proteinExistence type="predicted"/>
<keyword evidence="4" id="KW-0597">Phosphoprotein</keyword>
<reference evidence="15 16" key="1">
    <citation type="journal article" date="2020" name="Int. J. Syst. Evol. Microbiol.">
        <title>Novel acetic acid bacteria from cider fermentations: Acetobacter conturbans sp. nov. and Acetobacter fallax sp. nov.</title>
        <authorList>
            <person name="Sombolestani A.S."/>
            <person name="Cleenwerck I."/>
            <person name="Cnockaert M."/>
            <person name="Borremans W."/>
            <person name="Wieme A.D."/>
            <person name="De Vuyst L."/>
            <person name="Vandamme P."/>
        </authorList>
    </citation>
    <scope>NUCLEOTIDE SEQUENCE [LARGE SCALE GENOMIC DNA]</scope>
    <source>
        <strain evidence="15 16">LMG 30640</strain>
    </source>
</reference>
<keyword evidence="13" id="KW-0472">Membrane</keyword>